<dbReference type="KEGG" id="eml:EMELA_v1c04520"/>
<accession>A0A2K8NWT9</accession>
<dbReference type="AlphaFoldDB" id="A0A2K8NWT9"/>
<evidence type="ECO:0000313" key="1">
    <source>
        <dbReference type="EMBL" id="ATZ17996.1"/>
    </source>
</evidence>
<dbReference type="Pfam" id="PF14390">
    <property type="entry name" value="DUF4420"/>
    <property type="match status" value="1"/>
</dbReference>
<organism evidence="1 2">
    <name type="scientific">Mesoplasma melaleucae</name>
    <dbReference type="NCBI Taxonomy" id="81459"/>
    <lineage>
        <taxon>Bacteria</taxon>
        <taxon>Bacillati</taxon>
        <taxon>Mycoplasmatota</taxon>
        <taxon>Mollicutes</taxon>
        <taxon>Entomoplasmatales</taxon>
        <taxon>Entomoplasmataceae</taxon>
        <taxon>Mesoplasma</taxon>
    </lineage>
</organism>
<keyword evidence="2" id="KW-1185">Reference proteome</keyword>
<dbReference type="STRING" id="1408435.GCA_000685885_00652"/>
<dbReference type="OrthoDB" id="10019019at2"/>
<reference evidence="1 2" key="1">
    <citation type="submission" date="2017-11" db="EMBL/GenBank/DDBJ databases">
        <title>Genome sequence of Entomoplasma melaleucae M1 (ATCC 49191).</title>
        <authorList>
            <person name="Lo W.-S."/>
            <person name="Gasparich G.E."/>
            <person name="Kuo C.-H."/>
        </authorList>
    </citation>
    <scope>NUCLEOTIDE SEQUENCE [LARGE SCALE GENOMIC DNA]</scope>
    <source>
        <strain evidence="1 2">M1</strain>
    </source>
</reference>
<evidence type="ECO:0000313" key="2">
    <source>
        <dbReference type="Proteomes" id="UP000231896"/>
    </source>
</evidence>
<dbReference type="InterPro" id="IPR025534">
    <property type="entry name" value="DUF4420"/>
</dbReference>
<sequence length="122" mass="14348">MRGLFAELECCIKYNLIPSKNNNSIFDFIFESNDIEIKSYSKVKRDVILSYQQLTNNSKAKLFLVEVIESSEGKTIFELFKKINTKYKNKFKDIYKYSESAQETKFLATKINIVEMKKFLKA</sequence>
<protein>
    <submittedName>
        <fullName evidence="1">Uncharacterized protein</fullName>
    </submittedName>
</protein>
<proteinExistence type="predicted"/>
<dbReference type="EMBL" id="CP024964">
    <property type="protein sequence ID" value="ATZ17996.1"/>
    <property type="molecule type" value="Genomic_DNA"/>
</dbReference>
<name>A0A2K8NWT9_9MOLU</name>
<gene>
    <name evidence="1" type="ORF">EMELA_v1c04520</name>
</gene>
<dbReference type="Proteomes" id="UP000231896">
    <property type="component" value="Chromosome"/>
</dbReference>